<reference evidence="2 3" key="1">
    <citation type="submission" date="2016-08" db="EMBL/GenBank/DDBJ databases">
        <title>Evolution of the type three secretion system and type three effector repertoires in Xanthomonas.</title>
        <authorList>
            <person name="Merda D."/>
            <person name="Briand M."/>
            <person name="Bosis E."/>
            <person name="Rousseau C."/>
            <person name="Portier P."/>
            <person name="Jacques M.-A."/>
            <person name="Fischer-Le Saux M."/>
        </authorList>
    </citation>
    <scope>NUCLEOTIDE SEQUENCE [LARGE SCALE GENOMIC DNA]</scope>
    <source>
        <strain evidence="2 3">CFBP 7409</strain>
    </source>
</reference>
<evidence type="ECO:0000256" key="1">
    <source>
        <dbReference type="SAM" id="Phobius"/>
    </source>
</evidence>
<name>A0A2S6ZWG3_9XANT</name>
<keyword evidence="1" id="KW-0472">Membrane</keyword>
<evidence type="ECO:0000313" key="2">
    <source>
        <dbReference type="EMBL" id="PPT96987.1"/>
    </source>
</evidence>
<accession>A0A2S6ZWG3</accession>
<organism evidence="2 3">
    <name type="scientific">Xanthomonas arboricola pv. guizotiae</name>
    <dbReference type="NCBI Taxonomy" id="487867"/>
    <lineage>
        <taxon>Bacteria</taxon>
        <taxon>Pseudomonadati</taxon>
        <taxon>Pseudomonadota</taxon>
        <taxon>Gammaproteobacteria</taxon>
        <taxon>Lysobacterales</taxon>
        <taxon>Lysobacteraceae</taxon>
        <taxon>Xanthomonas</taxon>
    </lineage>
</organism>
<comment type="caution">
    <text evidence="2">The sequence shown here is derived from an EMBL/GenBank/DDBJ whole genome shotgun (WGS) entry which is preliminary data.</text>
</comment>
<sequence length="106" mass="11242">MDVAASIAVIAALLFGAGDGTRRASKRWGMCSTCMHDRSVAIAGIGGVSCNGLIYLLATLSQRQKRLVQTAASLMHVMPCLPVHSDHLDRSLPAHRRGTLRGMDAA</sequence>
<keyword evidence="1" id="KW-1133">Transmembrane helix</keyword>
<evidence type="ECO:0000313" key="3">
    <source>
        <dbReference type="Proteomes" id="UP000238049"/>
    </source>
</evidence>
<dbReference type="AlphaFoldDB" id="A0A2S6ZWG3"/>
<dbReference type="EMBL" id="MDSL01000033">
    <property type="protein sequence ID" value="PPT96987.1"/>
    <property type="molecule type" value="Genomic_DNA"/>
</dbReference>
<protein>
    <submittedName>
        <fullName evidence="2">Uncharacterized protein</fullName>
    </submittedName>
</protein>
<gene>
    <name evidence="2" type="ORF">XarbCFBP7409_15125</name>
</gene>
<dbReference type="Proteomes" id="UP000238049">
    <property type="component" value="Unassembled WGS sequence"/>
</dbReference>
<feature type="transmembrane region" description="Helical" evidence="1">
    <location>
        <begin position="40"/>
        <end position="58"/>
    </location>
</feature>
<keyword evidence="1" id="KW-0812">Transmembrane</keyword>
<proteinExistence type="predicted"/>
<dbReference type="RefSeq" id="WP_104560843.1">
    <property type="nucleotide sequence ID" value="NZ_MDSK01000002.1"/>
</dbReference>